<feature type="domain" description="VOC" evidence="9">
    <location>
        <begin position="141"/>
        <end position="269"/>
    </location>
</feature>
<dbReference type="PROSITE" id="PS00082">
    <property type="entry name" value="EXTRADIOL_DIOXYGENAS"/>
    <property type="match status" value="1"/>
</dbReference>
<sequence length="299" mass="32451">MIRSLGYLRIEATDVEAWRSFGVKVLGMVLGKGPDPETLYLRMDDFPARLVIVPGDKDRLLVCGYEVTDSASLARIGRTLEDAGVATKQATADELAERRVAELIRVDDPFGNTVELFTGAALDDRPAISHYGNRFVTGDGGLGHVVLSANDDAAGLNFYGGLLGFQLRDTMRLPAELIGLPPEAGPVFMRFMGPGPRHHSVAFAPIPAPTGIVHVMLEVDTLDDVGRALDRCQRNKAPLVSTLGRHANDNMVSFYLRTPSGFDIEYGTGGLLVDSATWVSRETTAHTVWGHRFLRGPAH</sequence>
<dbReference type="InterPro" id="IPR029068">
    <property type="entry name" value="Glyas_Bleomycin-R_OHBP_Dase"/>
</dbReference>
<keyword evidence="11" id="KW-1185">Reference proteome</keyword>
<dbReference type="EMBL" id="BOPG01000058">
    <property type="protein sequence ID" value="GIJ60681.1"/>
    <property type="molecule type" value="Genomic_DNA"/>
</dbReference>
<comment type="cofactor">
    <cofactor evidence="1 8">
        <name>Fe(2+)</name>
        <dbReference type="ChEBI" id="CHEBI:29033"/>
    </cofactor>
</comment>
<evidence type="ECO:0000313" key="10">
    <source>
        <dbReference type="EMBL" id="GIJ60681.1"/>
    </source>
</evidence>
<feature type="domain" description="VOC" evidence="9">
    <location>
        <begin position="4"/>
        <end position="119"/>
    </location>
</feature>
<evidence type="ECO:0000256" key="2">
    <source>
        <dbReference type="ARBA" id="ARBA00008784"/>
    </source>
</evidence>
<name>A0A8J3ZFL2_9ACTN</name>
<keyword evidence="6 8" id="KW-0560">Oxidoreductase</keyword>
<evidence type="ECO:0000256" key="8">
    <source>
        <dbReference type="RuleBase" id="RU000683"/>
    </source>
</evidence>
<reference evidence="10" key="1">
    <citation type="submission" date="2021-01" db="EMBL/GenBank/DDBJ databases">
        <title>Whole genome shotgun sequence of Virgisporangium aurantiacum NBRC 16421.</title>
        <authorList>
            <person name="Komaki H."/>
            <person name="Tamura T."/>
        </authorList>
    </citation>
    <scope>NUCLEOTIDE SEQUENCE</scope>
    <source>
        <strain evidence="10">NBRC 16421</strain>
    </source>
</reference>
<evidence type="ECO:0000256" key="3">
    <source>
        <dbReference type="ARBA" id="ARBA00022723"/>
    </source>
</evidence>
<dbReference type="AlphaFoldDB" id="A0A8J3ZFL2"/>
<evidence type="ECO:0000256" key="7">
    <source>
        <dbReference type="ARBA" id="ARBA00023004"/>
    </source>
</evidence>
<organism evidence="10 11">
    <name type="scientific">Virgisporangium aurantiacum</name>
    <dbReference type="NCBI Taxonomy" id="175570"/>
    <lineage>
        <taxon>Bacteria</taxon>
        <taxon>Bacillati</taxon>
        <taxon>Actinomycetota</taxon>
        <taxon>Actinomycetes</taxon>
        <taxon>Micromonosporales</taxon>
        <taxon>Micromonosporaceae</taxon>
        <taxon>Virgisporangium</taxon>
    </lineage>
</organism>
<evidence type="ECO:0000313" key="11">
    <source>
        <dbReference type="Proteomes" id="UP000612585"/>
    </source>
</evidence>
<dbReference type="Gene3D" id="3.10.180.10">
    <property type="entry name" value="2,3-Dihydroxybiphenyl 1,2-Dioxygenase, domain 1"/>
    <property type="match status" value="2"/>
</dbReference>
<proteinExistence type="inferred from homology"/>
<evidence type="ECO:0000256" key="4">
    <source>
        <dbReference type="ARBA" id="ARBA00022797"/>
    </source>
</evidence>
<dbReference type="SUPFAM" id="SSF54593">
    <property type="entry name" value="Glyoxalase/Bleomycin resistance protein/Dihydroxybiphenyl dioxygenase"/>
    <property type="match status" value="2"/>
</dbReference>
<dbReference type="GO" id="GO:0051213">
    <property type="term" value="F:dioxygenase activity"/>
    <property type="evidence" value="ECO:0007669"/>
    <property type="project" value="UniProtKB-KW"/>
</dbReference>
<accession>A0A8J3ZFL2</accession>
<dbReference type="CDD" id="cd07252">
    <property type="entry name" value="BphC1-RGP6_N_like"/>
    <property type="match status" value="1"/>
</dbReference>
<dbReference type="InterPro" id="IPR004360">
    <property type="entry name" value="Glyas_Fos-R_dOase_dom"/>
</dbReference>
<evidence type="ECO:0000256" key="1">
    <source>
        <dbReference type="ARBA" id="ARBA00001954"/>
    </source>
</evidence>
<keyword evidence="4 8" id="KW-0058">Aromatic hydrocarbons catabolism</keyword>
<keyword evidence="5 8" id="KW-0223">Dioxygenase</keyword>
<dbReference type="Proteomes" id="UP000612585">
    <property type="component" value="Unassembled WGS sequence"/>
</dbReference>
<dbReference type="Pfam" id="PF00903">
    <property type="entry name" value="Glyoxalase"/>
    <property type="match status" value="1"/>
</dbReference>
<evidence type="ECO:0000259" key="9">
    <source>
        <dbReference type="PROSITE" id="PS51819"/>
    </source>
</evidence>
<dbReference type="InterPro" id="IPR037523">
    <property type="entry name" value="VOC_core"/>
</dbReference>
<dbReference type="GO" id="GO:0008198">
    <property type="term" value="F:ferrous iron binding"/>
    <property type="evidence" value="ECO:0007669"/>
    <property type="project" value="InterPro"/>
</dbReference>
<dbReference type="RefSeq" id="WP_204005212.1">
    <property type="nucleotide sequence ID" value="NZ_BOPG01000058.1"/>
</dbReference>
<evidence type="ECO:0000256" key="5">
    <source>
        <dbReference type="ARBA" id="ARBA00022964"/>
    </source>
</evidence>
<dbReference type="NCBIfam" id="NF045631">
    <property type="entry name" value="exdiol_diox_HsaC"/>
    <property type="match status" value="1"/>
</dbReference>
<dbReference type="Pfam" id="PF22632">
    <property type="entry name" value="BphC_D1"/>
    <property type="match status" value="1"/>
</dbReference>
<gene>
    <name evidence="10" type="ORF">Vau01_081970</name>
</gene>
<dbReference type="InterPro" id="IPR054680">
    <property type="entry name" value="HsaC"/>
</dbReference>
<keyword evidence="3" id="KW-0479">Metal-binding</keyword>
<keyword evidence="7 8" id="KW-0408">Iron</keyword>
<evidence type="ECO:0000256" key="6">
    <source>
        <dbReference type="ARBA" id="ARBA00023002"/>
    </source>
</evidence>
<dbReference type="PROSITE" id="PS51819">
    <property type="entry name" value="VOC"/>
    <property type="match status" value="2"/>
</dbReference>
<dbReference type="InterPro" id="IPR000486">
    <property type="entry name" value="Xdiol_ring_cleave_dOase_1/2"/>
</dbReference>
<dbReference type="CDD" id="cd07237">
    <property type="entry name" value="BphC1-RGP6_C_like"/>
    <property type="match status" value="1"/>
</dbReference>
<comment type="similarity">
    <text evidence="2 8">Belongs to the extradiol ring-cleavage dioxygenase family.</text>
</comment>
<protein>
    <submittedName>
        <fullName evidence="10">Iron-dependent extradiol dioxygenase</fullName>
    </submittedName>
</protein>
<comment type="caution">
    <text evidence="10">The sequence shown here is derived from an EMBL/GenBank/DDBJ whole genome shotgun (WGS) entry which is preliminary data.</text>
</comment>